<gene>
    <name evidence="7" type="ORF">OUY24_35220</name>
</gene>
<dbReference type="InterPro" id="IPR000873">
    <property type="entry name" value="AMP-dep_synth/lig_dom"/>
</dbReference>
<dbReference type="Gene3D" id="3.30.300.30">
    <property type="match status" value="1"/>
</dbReference>
<sequence>MTGTSFPLTPAQERLWFLHQAGHDPSGYHVWGGHRLRGPLDAGGLGRALNRLAARHEALRTGLADTGDGRPIQIVSDAAEVDLEVVEVQDEAAAHAACDTFVARPFALGRAPLMRALLLRLAPDDHVLVLCLHHTICDGRSLQVLFTELYGMLAGTFEPAEPAVPFSEYVARLRGGSRERAQAARDYWRTRLAGAPSLLGLPTDRPRPAVPSGRGAQHRWTLPEHLRAGLVDGARRTRTTVFAMVLAALGVTLGRCADQDDIVVGCPMDGRSGRDGGTVGMFANTVALRLDLGGDPAVTDLLRQCRRTVAEALAHGGTPFDEVVELAGGRRDLSHNPLFQVMLVMDHLDGPPRTAGDLLVEHWELPAPEARFDLTLFVTVGDDIELYLDYAADLFDADTAATLAHHLTTALEALTGDPSLPLSHIPFTTTPTGTTGAASAVPVPGLVSGEDGPTGAASVPSGVQTVIPRLSRAGHPALGGGSSGVAGEGSAESAHPVPEGGASAAGSSVPADGLSVAGCVASSEVPAGGWAGVAELVVRQAERGPDRVAVMAAGERLTYGGLVARAREVAERLGPLSGDPDARPVVGVSLPAGPDGIAAVLGVLLAGAAYLPLDPGHPPARVTHLLRRAQAVAVIAPSVRLAELDEFPGAKLPVTDQTGPSGEFVTGRTRRVGPGRLEGGITGEVRPGSADLVGAAVRPGDPAYVIFTSGSTGAPKGVVVSHGTVAEFTRSFADVHGFGPEHRVLMLPPLTFDASVGDLFPVLTTGGTLVVHPEPARLDGAELVRFCAEYGVTAVDAPVALWRRWVTDLAEPGVPESWPVEIMMVGGEQVPVEDARTWQRVTRGRCALFNHYGPTEATVCATVHRIGGTDELGDLGRVPIGAPLPHVRARVLDRSGRAVPTGGVGELHLGGAGLADGYAGEPALTAAAFVPDPDGPAGARLYHTGDLARVRPDGALEFLGRRDRQVKIRGHRIEPAEVEHAIMEHPDVTDSAVVVSGDRLVAYAATRTPDLTPGALREFLRERLPGYLVPGAFVPVAAIARTTHGKVDQAALPPPPGPAGEAPATATESALAAVWQRVIGVPDVRRSDNFFEVGGHSLLAGRVVAEIRRELGADVSLRAVLETADLAELAAAVERGADREHLDLEPLAVLPPDLAVRPTLPSPVRRGSAILLTGATGFLGAHLIGELLARTDAEIICLVRAGDEHRAGERVLANLRAYGLDAPPGRLRGLPGDLGSSRFGLDRERFGELAREVEVICHNGGQVNFYESFHRMLPVNVGGTVEALRLAGLGGARLHVVSTLGVFLGLAHRGRVVTEATAPDDPAGLETGYDQSKWVADRLARRARDEGLPVVVHRPARVSGHSATGLGNPGDYFSRLLATCVRLRMVPDLPIEEDLAPVDHVAAGMAHLITDPATAGDFHYFNGATISYREIAEALGADCVPWDTWRREAAGLGADSPFAPFAPVLSAADPQFRRPVFDCGRTERALARAGLACPPADGALIRRYAGRLAEVVHA</sequence>
<evidence type="ECO:0000256" key="2">
    <source>
        <dbReference type="ARBA" id="ARBA00022450"/>
    </source>
</evidence>
<dbReference type="Pfam" id="PF13193">
    <property type="entry name" value="AMP-binding_C"/>
    <property type="match status" value="1"/>
</dbReference>
<accession>A0ABT4T9U4</accession>
<keyword evidence="8" id="KW-1185">Reference proteome</keyword>
<dbReference type="Gene3D" id="3.30.559.10">
    <property type="entry name" value="Chloramphenicol acetyltransferase-like domain"/>
    <property type="match status" value="1"/>
</dbReference>
<dbReference type="Pfam" id="PF00501">
    <property type="entry name" value="AMP-binding"/>
    <property type="match status" value="1"/>
</dbReference>
<keyword evidence="2" id="KW-0596">Phosphopantetheine</keyword>
<dbReference type="InterPro" id="IPR010071">
    <property type="entry name" value="AA_adenyl_dom"/>
</dbReference>
<evidence type="ECO:0000256" key="5">
    <source>
        <dbReference type="SAM" id="MobiDB-lite"/>
    </source>
</evidence>
<evidence type="ECO:0000256" key="4">
    <source>
        <dbReference type="ARBA" id="ARBA00022598"/>
    </source>
</evidence>
<dbReference type="SMART" id="SM00823">
    <property type="entry name" value="PKS_PP"/>
    <property type="match status" value="1"/>
</dbReference>
<dbReference type="Proteomes" id="UP001212498">
    <property type="component" value="Unassembled WGS sequence"/>
</dbReference>
<protein>
    <submittedName>
        <fullName evidence="7">Amino acid adenylation domain-containing protein</fullName>
    </submittedName>
</protein>
<dbReference type="NCBIfam" id="TIGR01746">
    <property type="entry name" value="Thioester-redct"/>
    <property type="match status" value="1"/>
</dbReference>
<dbReference type="InterPro" id="IPR013120">
    <property type="entry name" value="FAR_NAD-bd"/>
</dbReference>
<dbReference type="Gene3D" id="3.30.559.30">
    <property type="entry name" value="Nonribosomal peptide synthetase, condensation domain"/>
    <property type="match status" value="1"/>
</dbReference>
<keyword evidence="3" id="KW-0597">Phosphoprotein</keyword>
<organism evidence="7 8">
    <name type="scientific">Nonomuraea ferruginea</name>
    <dbReference type="NCBI Taxonomy" id="46174"/>
    <lineage>
        <taxon>Bacteria</taxon>
        <taxon>Bacillati</taxon>
        <taxon>Actinomycetota</taxon>
        <taxon>Actinomycetes</taxon>
        <taxon>Streptosporangiales</taxon>
        <taxon>Streptosporangiaceae</taxon>
        <taxon>Nonomuraea</taxon>
    </lineage>
</organism>
<dbReference type="InterPro" id="IPR020806">
    <property type="entry name" value="PKS_PP-bd"/>
</dbReference>
<dbReference type="SUPFAM" id="SSF52777">
    <property type="entry name" value="CoA-dependent acyltransferases"/>
    <property type="match status" value="2"/>
</dbReference>
<dbReference type="CDD" id="cd05930">
    <property type="entry name" value="A_NRPS"/>
    <property type="match status" value="1"/>
</dbReference>
<feature type="region of interest" description="Disordered" evidence="5">
    <location>
        <begin position="652"/>
        <end position="680"/>
    </location>
</feature>
<dbReference type="CDD" id="cd19531">
    <property type="entry name" value="LCL_NRPS-like"/>
    <property type="match status" value="1"/>
</dbReference>
<dbReference type="SUPFAM" id="SSF47336">
    <property type="entry name" value="ACP-like"/>
    <property type="match status" value="1"/>
</dbReference>
<comment type="caution">
    <text evidence="7">The sequence shown here is derived from an EMBL/GenBank/DDBJ whole genome shotgun (WGS) entry which is preliminary data.</text>
</comment>
<evidence type="ECO:0000313" key="7">
    <source>
        <dbReference type="EMBL" id="MDA0645905.1"/>
    </source>
</evidence>
<evidence type="ECO:0000256" key="3">
    <source>
        <dbReference type="ARBA" id="ARBA00022553"/>
    </source>
</evidence>
<comment type="cofactor">
    <cofactor evidence="1">
        <name>pantetheine 4'-phosphate</name>
        <dbReference type="ChEBI" id="CHEBI:47942"/>
    </cofactor>
</comment>
<evidence type="ECO:0000313" key="8">
    <source>
        <dbReference type="Proteomes" id="UP001212498"/>
    </source>
</evidence>
<name>A0ABT4T9U4_9ACTN</name>
<dbReference type="Pfam" id="PF07993">
    <property type="entry name" value="NAD_binding_4"/>
    <property type="match status" value="1"/>
</dbReference>
<dbReference type="CDD" id="cd05235">
    <property type="entry name" value="SDR_e1"/>
    <property type="match status" value="1"/>
</dbReference>
<evidence type="ECO:0000259" key="6">
    <source>
        <dbReference type="PROSITE" id="PS50075"/>
    </source>
</evidence>
<dbReference type="SUPFAM" id="SSF56801">
    <property type="entry name" value="Acetyl-CoA synthetase-like"/>
    <property type="match status" value="1"/>
</dbReference>
<dbReference type="InterPro" id="IPR023213">
    <property type="entry name" value="CAT-like_dom_sf"/>
</dbReference>
<proteinExistence type="predicted"/>
<dbReference type="SUPFAM" id="SSF51735">
    <property type="entry name" value="NAD(P)-binding Rossmann-fold domains"/>
    <property type="match status" value="1"/>
</dbReference>
<dbReference type="InterPro" id="IPR020845">
    <property type="entry name" value="AMP-binding_CS"/>
</dbReference>
<dbReference type="PANTHER" id="PTHR45527:SF1">
    <property type="entry name" value="FATTY ACID SYNTHASE"/>
    <property type="match status" value="1"/>
</dbReference>
<dbReference type="Gene3D" id="3.40.50.12780">
    <property type="entry name" value="N-terminal domain of ligase-like"/>
    <property type="match status" value="1"/>
</dbReference>
<dbReference type="InterPro" id="IPR036736">
    <property type="entry name" value="ACP-like_sf"/>
</dbReference>
<dbReference type="InterPro" id="IPR009081">
    <property type="entry name" value="PP-bd_ACP"/>
</dbReference>
<dbReference type="Pfam" id="PF00668">
    <property type="entry name" value="Condensation"/>
    <property type="match status" value="1"/>
</dbReference>
<dbReference type="RefSeq" id="WP_271279393.1">
    <property type="nucleotide sequence ID" value="NZ_BAABFD010000007.1"/>
</dbReference>
<dbReference type="InterPro" id="IPR042099">
    <property type="entry name" value="ANL_N_sf"/>
</dbReference>
<dbReference type="Gene3D" id="3.40.50.720">
    <property type="entry name" value="NAD(P)-binding Rossmann-like Domain"/>
    <property type="match status" value="1"/>
</dbReference>
<evidence type="ECO:0000256" key="1">
    <source>
        <dbReference type="ARBA" id="ARBA00001957"/>
    </source>
</evidence>
<dbReference type="InterPro" id="IPR001242">
    <property type="entry name" value="Condensation_dom"/>
</dbReference>
<feature type="region of interest" description="Disordered" evidence="5">
    <location>
        <begin position="472"/>
        <end position="508"/>
    </location>
</feature>
<feature type="compositionally biased region" description="Gly residues" evidence="5">
    <location>
        <begin position="477"/>
        <end position="487"/>
    </location>
</feature>
<dbReference type="Gene3D" id="1.10.1200.10">
    <property type="entry name" value="ACP-like"/>
    <property type="match status" value="1"/>
</dbReference>
<feature type="compositionally biased region" description="Low complexity" evidence="5">
    <location>
        <begin position="488"/>
        <end position="508"/>
    </location>
</feature>
<dbReference type="PROSITE" id="PS50075">
    <property type="entry name" value="CARRIER"/>
    <property type="match status" value="1"/>
</dbReference>
<dbReference type="InterPro" id="IPR010080">
    <property type="entry name" value="Thioester_reductase-like_dom"/>
</dbReference>
<dbReference type="PANTHER" id="PTHR45527">
    <property type="entry name" value="NONRIBOSOMAL PEPTIDE SYNTHETASE"/>
    <property type="match status" value="1"/>
</dbReference>
<reference evidence="7 8" key="1">
    <citation type="submission" date="2022-11" db="EMBL/GenBank/DDBJ databases">
        <title>Nonomuraea corallina sp. nov., a new species of the genus Nonomuraea isolated from sea side sediment in Thai sea.</title>
        <authorList>
            <person name="Ngamcharungchit C."/>
            <person name="Matsumoto A."/>
            <person name="Suriyachadkun C."/>
            <person name="Panbangred W."/>
            <person name="Inahashi Y."/>
            <person name="Intra B."/>
        </authorList>
    </citation>
    <scope>NUCLEOTIDE SEQUENCE [LARGE SCALE GENOMIC DNA]</scope>
    <source>
        <strain evidence="7 8">DSM 43553</strain>
    </source>
</reference>
<keyword evidence="4" id="KW-0436">Ligase</keyword>
<feature type="domain" description="Carrier" evidence="6">
    <location>
        <begin position="1062"/>
        <end position="1137"/>
    </location>
</feature>
<dbReference type="EMBL" id="JAPNUD010000162">
    <property type="protein sequence ID" value="MDA0645905.1"/>
    <property type="molecule type" value="Genomic_DNA"/>
</dbReference>
<dbReference type="InterPro" id="IPR025110">
    <property type="entry name" value="AMP-bd_C"/>
</dbReference>
<dbReference type="PROSITE" id="PS00455">
    <property type="entry name" value="AMP_BINDING"/>
    <property type="match status" value="1"/>
</dbReference>
<dbReference type="Pfam" id="PF00550">
    <property type="entry name" value="PP-binding"/>
    <property type="match status" value="1"/>
</dbReference>
<dbReference type="InterPro" id="IPR045851">
    <property type="entry name" value="AMP-bd_C_sf"/>
</dbReference>
<dbReference type="NCBIfam" id="TIGR01733">
    <property type="entry name" value="AA-adenyl-dom"/>
    <property type="match status" value="1"/>
</dbReference>
<dbReference type="InterPro" id="IPR036291">
    <property type="entry name" value="NAD(P)-bd_dom_sf"/>
</dbReference>